<sequence>MISVITCTICHIFANYVYEHTNLNMSKCIEQGKGQCESMGQFSGSCYPVIEQYGPSIYREIHYGLAPSTACQRLELC</sequence>
<dbReference type="InterPro" id="IPR008138">
    <property type="entry name" value="SapB_2"/>
</dbReference>
<dbReference type="SUPFAM" id="SSF47862">
    <property type="entry name" value="Saposin"/>
    <property type="match status" value="1"/>
</dbReference>
<dbReference type="PROSITE" id="PS50015">
    <property type="entry name" value="SAP_B"/>
    <property type="match status" value="1"/>
</dbReference>
<reference evidence="4" key="1">
    <citation type="submission" date="2017-02" db="UniProtKB">
        <authorList>
            <consortium name="WormBaseParasite"/>
        </authorList>
    </citation>
    <scope>IDENTIFICATION</scope>
</reference>
<evidence type="ECO:0000313" key="4">
    <source>
        <dbReference type="WBParaSite" id="SMUV_0000250001-mRNA-1"/>
    </source>
</evidence>
<dbReference type="WBParaSite" id="SMUV_0000250001-mRNA-1">
    <property type="protein sequence ID" value="SMUV_0000250001-mRNA-1"/>
    <property type="gene ID" value="SMUV_0000250001"/>
</dbReference>
<dbReference type="Proteomes" id="UP000046393">
    <property type="component" value="Unplaced"/>
</dbReference>
<dbReference type="AlphaFoldDB" id="A0A0N5AE57"/>
<accession>A0A0N5AE57</accession>
<dbReference type="Pfam" id="PF03489">
    <property type="entry name" value="SapB_2"/>
    <property type="match status" value="1"/>
</dbReference>
<dbReference type="InterPro" id="IPR008139">
    <property type="entry name" value="SaposinB_dom"/>
</dbReference>
<dbReference type="InterPro" id="IPR011001">
    <property type="entry name" value="Saposin-like"/>
</dbReference>
<feature type="domain" description="Saposin B-type" evidence="2">
    <location>
        <begin position="3"/>
        <end position="77"/>
    </location>
</feature>
<name>A0A0N5AE57_9BILA</name>
<evidence type="ECO:0000313" key="3">
    <source>
        <dbReference type="Proteomes" id="UP000046393"/>
    </source>
</evidence>
<keyword evidence="1" id="KW-1015">Disulfide bond</keyword>
<evidence type="ECO:0000259" key="2">
    <source>
        <dbReference type="PROSITE" id="PS50015"/>
    </source>
</evidence>
<dbReference type="Gene3D" id="1.10.225.10">
    <property type="entry name" value="Saposin-like"/>
    <property type="match status" value="1"/>
</dbReference>
<proteinExistence type="predicted"/>
<keyword evidence="3" id="KW-1185">Reference proteome</keyword>
<evidence type="ECO:0000256" key="1">
    <source>
        <dbReference type="ARBA" id="ARBA00023157"/>
    </source>
</evidence>
<organism evidence="3 4">
    <name type="scientific">Syphacia muris</name>
    <dbReference type="NCBI Taxonomy" id="451379"/>
    <lineage>
        <taxon>Eukaryota</taxon>
        <taxon>Metazoa</taxon>
        <taxon>Ecdysozoa</taxon>
        <taxon>Nematoda</taxon>
        <taxon>Chromadorea</taxon>
        <taxon>Rhabditida</taxon>
        <taxon>Spirurina</taxon>
        <taxon>Oxyuridomorpha</taxon>
        <taxon>Oxyuroidea</taxon>
        <taxon>Oxyuridae</taxon>
        <taxon>Syphacia</taxon>
    </lineage>
</organism>
<dbReference type="SMART" id="SM00741">
    <property type="entry name" value="SapB"/>
    <property type="match status" value="1"/>
</dbReference>
<protein>
    <submittedName>
        <fullName evidence="4">Saposin B-type domain-containing protein</fullName>
    </submittedName>
</protein>